<reference evidence="5 6" key="1">
    <citation type="journal article" date="2018" name="Evol. Lett.">
        <title>Horizontal gene cluster transfer increased hallucinogenic mushroom diversity.</title>
        <authorList>
            <person name="Reynolds H.T."/>
            <person name="Vijayakumar V."/>
            <person name="Gluck-Thaler E."/>
            <person name="Korotkin H.B."/>
            <person name="Matheny P.B."/>
            <person name="Slot J.C."/>
        </authorList>
    </citation>
    <scope>NUCLEOTIDE SEQUENCE [LARGE SCALE GENOMIC DNA]</scope>
    <source>
        <strain evidence="5 6">2629</strain>
    </source>
</reference>
<evidence type="ECO:0000256" key="2">
    <source>
        <dbReference type="ARBA" id="ARBA00022679"/>
    </source>
</evidence>
<evidence type="ECO:0000256" key="1">
    <source>
        <dbReference type="ARBA" id="ARBA00022603"/>
    </source>
</evidence>
<evidence type="ECO:0000259" key="4">
    <source>
        <dbReference type="Pfam" id="PF00891"/>
    </source>
</evidence>
<dbReference type="EMBL" id="NHTK01005913">
    <property type="protein sequence ID" value="PPQ71487.1"/>
    <property type="molecule type" value="Genomic_DNA"/>
</dbReference>
<keyword evidence="6" id="KW-1185">Reference proteome</keyword>
<dbReference type="OrthoDB" id="1606438at2759"/>
<dbReference type="PANTHER" id="PTHR43712:SF2">
    <property type="entry name" value="O-METHYLTRANSFERASE CICE"/>
    <property type="match status" value="1"/>
</dbReference>
<keyword evidence="1" id="KW-0489">Methyltransferase</keyword>
<dbReference type="InterPro" id="IPR001077">
    <property type="entry name" value="COMT_C"/>
</dbReference>
<protein>
    <recommendedName>
        <fullName evidence="4">O-methyltransferase C-terminal domain-containing protein</fullName>
    </recommendedName>
</protein>
<evidence type="ECO:0000256" key="3">
    <source>
        <dbReference type="ARBA" id="ARBA00022691"/>
    </source>
</evidence>
<accession>A0A409VZ01</accession>
<dbReference type="InterPro" id="IPR029063">
    <property type="entry name" value="SAM-dependent_MTases_sf"/>
</dbReference>
<evidence type="ECO:0000313" key="6">
    <source>
        <dbReference type="Proteomes" id="UP000284842"/>
    </source>
</evidence>
<dbReference type="GO" id="GO:0032259">
    <property type="term" value="P:methylation"/>
    <property type="evidence" value="ECO:0007669"/>
    <property type="project" value="UniProtKB-KW"/>
</dbReference>
<comment type="caution">
    <text evidence="5">The sequence shown here is derived from an EMBL/GenBank/DDBJ whole genome shotgun (WGS) entry which is preliminary data.</text>
</comment>
<dbReference type="SUPFAM" id="SSF53335">
    <property type="entry name" value="S-adenosyl-L-methionine-dependent methyltransferases"/>
    <property type="match status" value="1"/>
</dbReference>
<organism evidence="5 6">
    <name type="scientific">Panaeolus cyanescens</name>
    <dbReference type="NCBI Taxonomy" id="181874"/>
    <lineage>
        <taxon>Eukaryota</taxon>
        <taxon>Fungi</taxon>
        <taxon>Dikarya</taxon>
        <taxon>Basidiomycota</taxon>
        <taxon>Agaricomycotina</taxon>
        <taxon>Agaricomycetes</taxon>
        <taxon>Agaricomycetidae</taxon>
        <taxon>Agaricales</taxon>
        <taxon>Agaricineae</taxon>
        <taxon>Galeropsidaceae</taxon>
        <taxon>Panaeolus</taxon>
    </lineage>
</organism>
<sequence>MPPAHAPDVVTARLEQLLSSIETSAAQLKQHLARRTHNAAKNEDSSSFPSYPFYDDPDACSSAFLMKMACERLITLVTPPHLTVMEQCTSFFTTAAMRICLEHNVAQHIYDLSEGDRGAPLQELSQAAMLDQELMTEVCNGSSKIGAYAEEKFNTSKQAGEDVAASPGLTPFGMYSGLPIYQWFHRPENQPRAQNFNQAMRGLARAMGFASILSDYPFNKLPPNTTLVDAGGGIGAMAEMILPVCPTLKMVVQDLEPVIEAAKSSPSDVIQGLMAEGRVSFEAHDFLKNQKEDLRGSAFLVCHVLLNQSDADSLQILKCIRNSDPSRLLIIDRLYGPFFPNEATSAEGEKEIYDTIRESYANTQDPKGRPGSQVLGGVFDMIMASMFVTKTRTLEQWVDLLTKAGYSLVGITPLRASFGHAVIEAKMV</sequence>
<name>A0A409VZ01_9AGAR</name>
<dbReference type="Proteomes" id="UP000284842">
    <property type="component" value="Unassembled WGS sequence"/>
</dbReference>
<feature type="domain" description="O-methyltransferase C-terminal" evidence="4">
    <location>
        <begin position="175"/>
        <end position="334"/>
    </location>
</feature>
<gene>
    <name evidence="5" type="ORF">CVT24_011981</name>
</gene>
<dbReference type="InParanoid" id="A0A409VZ01"/>
<dbReference type="AlphaFoldDB" id="A0A409VZ01"/>
<dbReference type="Pfam" id="PF00891">
    <property type="entry name" value="Methyltransf_2"/>
    <property type="match status" value="1"/>
</dbReference>
<keyword evidence="3" id="KW-0949">S-adenosyl-L-methionine</keyword>
<evidence type="ECO:0000313" key="5">
    <source>
        <dbReference type="EMBL" id="PPQ71487.1"/>
    </source>
</evidence>
<dbReference type="Gene3D" id="3.40.50.150">
    <property type="entry name" value="Vaccinia Virus protein VP39"/>
    <property type="match status" value="1"/>
</dbReference>
<keyword evidence="2" id="KW-0808">Transferase</keyword>
<dbReference type="InterPro" id="IPR016461">
    <property type="entry name" value="COMT-like"/>
</dbReference>
<dbReference type="PANTHER" id="PTHR43712">
    <property type="entry name" value="PUTATIVE (AFU_ORTHOLOGUE AFUA_4G14580)-RELATED"/>
    <property type="match status" value="1"/>
</dbReference>
<dbReference type="GO" id="GO:0008171">
    <property type="term" value="F:O-methyltransferase activity"/>
    <property type="evidence" value="ECO:0007669"/>
    <property type="project" value="InterPro"/>
</dbReference>
<dbReference type="PROSITE" id="PS51683">
    <property type="entry name" value="SAM_OMT_II"/>
    <property type="match status" value="1"/>
</dbReference>
<proteinExistence type="predicted"/>